<dbReference type="CDD" id="cd08255">
    <property type="entry name" value="2-desacetyl-2-hydroxyethyl_bacteriochlorophyllide_like"/>
    <property type="match status" value="1"/>
</dbReference>
<dbReference type="AlphaFoldDB" id="A0A7X5BYC7"/>
<evidence type="ECO:0000259" key="6">
    <source>
        <dbReference type="Pfam" id="PF00107"/>
    </source>
</evidence>
<dbReference type="Gene3D" id="3.90.180.10">
    <property type="entry name" value="Medium-chain alcohol dehydrogenases, catalytic domain"/>
    <property type="match status" value="2"/>
</dbReference>
<dbReference type="PANTHER" id="PTHR43350:SF19">
    <property type="entry name" value="D-GULOSIDE 3-DEHYDROGENASE"/>
    <property type="match status" value="1"/>
</dbReference>
<comment type="cofactor">
    <cofactor evidence="1">
        <name>Zn(2+)</name>
        <dbReference type="ChEBI" id="CHEBI:29105"/>
    </cofactor>
</comment>
<evidence type="ECO:0000256" key="2">
    <source>
        <dbReference type="ARBA" id="ARBA00008072"/>
    </source>
</evidence>
<name>A0A7X5BYC7_9BACL</name>
<evidence type="ECO:0000313" key="8">
    <source>
        <dbReference type="Proteomes" id="UP000558113"/>
    </source>
</evidence>
<comment type="caution">
    <text evidence="7">The sequence shown here is derived from an EMBL/GenBank/DDBJ whole genome shotgun (WGS) entry which is preliminary data.</text>
</comment>
<accession>A0A7X5BYC7</accession>
<proteinExistence type="inferred from homology"/>
<evidence type="ECO:0000313" key="7">
    <source>
        <dbReference type="EMBL" id="NBC69557.1"/>
    </source>
</evidence>
<comment type="similarity">
    <text evidence="2">Belongs to the zinc-containing alcohol dehydrogenase family.</text>
</comment>
<dbReference type="InterPro" id="IPR036291">
    <property type="entry name" value="NAD(P)-bd_dom_sf"/>
</dbReference>
<evidence type="ECO:0000256" key="5">
    <source>
        <dbReference type="ARBA" id="ARBA00023002"/>
    </source>
</evidence>
<dbReference type="Pfam" id="PF00107">
    <property type="entry name" value="ADH_zinc_N"/>
    <property type="match status" value="1"/>
</dbReference>
<dbReference type="InterPro" id="IPR011032">
    <property type="entry name" value="GroES-like_sf"/>
</dbReference>
<dbReference type="Gene3D" id="3.40.50.720">
    <property type="entry name" value="NAD(P)-binding Rossmann-like Domain"/>
    <property type="match status" value="1"/>
</dbReference>
<organism evidence="7 8">
    <name type="scientific">Paenibacillus sacheonensis</name>
    <dbReference type="NCBI Taxonomy" id="742054"/>
    <lineage>
        <taxon>Bacteria</taxon>
        <taxon>Bacillati</taxon>
        <taxon>Bacillota</taxon>
        <taxon>Bacilli</taxon>
        <taxon>Bacillales</taxon>
        <taxon>Paenibacillaceae</taxon>
        <taxon>Paenibacillus</taxon>
    </lineage>
</organism>
<dbReference type="GO" id="GO:0046872">
    <property type="term" value="F:metal ion binding"/>
    <property type="evidence" value="ECO:0007669"/>
    <property type="project" value="UniProtKB-KW"/>
</dbReference>
<keyword evidence="4" id="KW-0862">Zinc</keyword>
<feature type="domain" description="Alcohol dehydrogenase-like C-terminal" evidence="6">
    <location>
        <begin position="168"/>
        <end position="283"/>
    </location>
</feature>
<reference evidence="7 8" key="1">
    <citation type="submission" date="2020-01" db="EMBL/GenBank/DDBJ databases">
        <title>Paenibacillus soybeanensis sp. nov. isolated from the nodules of soybean (Glycine max(L.) Merr).</title>
        <authorList>
            <person name="Wang H."/>
        </authorList>
    </citation>
    <scope>NUCLEOTIDE SEQUENCE [LARGE SCALE GENOMIC DNA]</scope>
    <source>
        <strain evidence="7 8">DSM 23054</strain>
    </source>
</reference>
<sequence length="348" mass="37712">MGEVVVFDQPRSVRIDNFRENELQLGQVRLQTLYSGISAGTQLTAYRGSNPMVGKVRDPETGLFVERSSGSSLYPVVGGWAYEEIGKVIEIGPGVEHAAIGDLIYGTWGHRSSHIVTEAFALDHKLPAGLDPIVGIFSQMGSIALNAVLDAHIHVGETVVVFGQGVPGQLAAQFARLNGARVIAVDLDDWRLERSKQFGAAATINSAKEDPAQAVKALTSGLGADAVIDLSGFTEGLHQAIRSVVYNGRVVAAGFYQGEGRGLYLGEEFHHNRVQVVCSQIGNVSIELTNRWNQLRLERTVYELAAAGRLDLEGLITHVVPFRDAAAAYDMLDMRTEPSMQVVLKFEE</sequence>
<dbReference type="SUPFAM" id="SSF51735">
    <property type="entry name" value="NAD(P)-binding Rossmann-fold domains"/>
    <property type="match status" value="1"/>
</dbReference>
<dbReference type="SUPFAM" id="SSF50129">
    <property type="entry name" value="GroES-like"/>
    <property type="match status" value="1"/>
</dbReference>
<dbReference type="EMBL" id="JAAAMU010000005">
    <property type="protein sequence ID" value="NBC69557.1"/>
    <property type="molecule type" value="Genomic_DNA"/>
</dbReference>
<dbReference type="GO" id="GO:0016491">
    <property type="term" value="F:oxidoreductase activity"/>
    <property type="evidence" value="ECO:0007669"/>
    <property type="project" value="UniProtKB-KW"/>
</dbReference>
<dbReference type="OrthoDB" id="9769198at2"/>
<dbReference type="Proteomes" id="UP000558113">
    <property type="component" value="Unassembled WGS sequence"/>
</dbReference>
<dbReference type="PANTHER" id="PTHR43350">
    <property type="entry name" value="NAD-DEPENDENT ALCOHOL DEHYDROGENASE"/>
    <property type="match status" value="1"/>
</dbReference>
<evidence type="ECO:0000256" key="1">
    <source>
        <dbReference type="ARBA" id="ARBA00001947"/>
    </source>
</evidence>
<dbReference type="InterPro" id="IPR013149">
    <property type="entry name" value="ADH-like_C"/>
</dbReference>
<dbReference type="RefSeq" id="WP_161697551.1">
    <property type="nucleotide sequence ID" value="NZ_JAAAMU010000005.1"/>
</dbReference>
<evidence type="ECO:0000256" key="4">
    <source>
        <dbReference type="ARBA" id="ARBA00022833"/>
    </source>
</evidence>
<gene>
    <name evidence="7" type="ORF">GT003_11185</name>
</gene>
<evidence type="ECO:0000256" key="3">
    <source>
        <dbReference type="ARBA" id="ARBA00022723"/>
    </source>
</evidence>
<keyword evidence="5" id="KW-0560">Oxidoreductase</keyword>
<protein>
    <submittedName>
        <fullName evidence="7">Zinc-binding dehydrogenase</fullName>
    </submittedName>
</protein>
<keyword evidence="8" id="KW-1185">Reference proteome</keyword>
<keyword evidence="3" id="KW-0479">Metal-binding</keyword>